<feature type="transmembrane region" description="Helical" evidence="7">
    <location>
        <begin position="74"/>
        <end position="94"/>
    </location>
</feature>
<organism evidence="9 10">
    <name type="scientific">Desulforudis audaxviator (strain MP104C)</name>
    <dbReference type="NCBI Taxonomy" id="477974"/>
    <lineage>
        <taxon>Bacteria</taxon>
        <taxon>Bacillati</taxon>
        <taxon>Bacillota</taxon>
        <taxon>Clostridia</taxon>
        <taxon>Thermoanaerobacterales</taxon>
        <taxon>Candidatus Desulforudaceae</taxon>
        <taxon>Candidatus Desulforudis</taxon>
    </lineage>
</organism>
<dbReference type="MEROPS" id="S54.027"/>
<dbReference type="Pfam" id="PF01694">
    <property type="entry name" value="Rhomboid"/>
    <property type="match status" value="1"/>
</dbReference>
<dbReference type="OrthoDB" id="9813074at2"/>
<evidence type="ECO:0000313" key="10">
    <source>
        <dbReference type="Proteomes" id="UP000008544"/>
    </source>
</evidence>
<proteinExistence type="inferred from homology"/>
<dbReference type="FunFam" id="1.20.1540.10:FF:000027">
    <property type="entry name" value="Rhomboid family intramembrane serine protease"/>
    <property type="match status" value="1"/>
</dbReference>
<reference evidence="10" key="1">
    <citation type="submission" date="2007-10" db="EMBL/GenBank/DDBJ databases">
        <title>Complete sequence of chromosome of Desulforudis audaxviator MP104C.</title>
        <authorList>
            <person name="Copeland A."/>
            <person name="Lucas S."/>
            <person name="Lapidus A."/>
            <person name="Barry K."/>
            <person name="Glavina del Rio T."/>
            <person name="Dalin E."/>
            <person name="Tice H."/>
            <person name="Bruce D."/>
            <person name="Pitluck S."/>
            <person name="Lowry S.R."/>
            <person name="Larimer F."/>
            <person name="Land M.L."/>
            <person name="Hauser L."/>
            <person name="Kyrpides N."/>
            <person name="Ivanova N.N."/>
            <person name="Richardson P."/>
        </authorList>
    </citation>
    <scope>NUCLEOTIDE SEQUENCE [LARGE SCALE GENOMIC DNA]</scope>
    <source>
        <strain evidence="10">MP104C</strain>
    </source>
</reference>
<dbReference type="eggNOG" id="COG0705">
    <property type="taxonomic scope" value="Bacteria"/>
</dbReference>
<sequence>MIPLRDTIRARRFPIVTVSIIVVNLAIFLFSITLSPGELQRFVTAFGIVPALQVQMFLQAPLALDTWIPMATSMFLHGGWLHVLGNMLYLWVFGDNIEDVLGRGRFLLFYLLAGFAGGLAHIVSAPGSLIPTIGASGAVAGVLGAYFITFPGSRILALVPILFFITFVEVPAVLFLFLWIGFQLLYGLLAITGPANMVAWWAHVGGFAAGMLLMKIIPAANRFHRRTR</sequence>
<evidence type="ECO:0000256" key="5">
    <source>
        <dbReference type="ARBA" id="ARBA00022989"/>
    </source>
</evidence>
<feature type="domain" description="Peptidase S54 rhomboid" evidence="8">
    <location>
        <begin position="66"/>
        <end position="216"/>
    </location>
</feature>
<dbReference type="STRING" id="477974.Daud_1165"/>
<name>B1I455_DESAP</name>
<evidence type="ECO:0000256" key="7">
    <source>
        <dbReference type="SAM" id="Phobius"/>
    </source>
</evidence>
<dbReference type="GO" id="GO:0016020">
    <property type="term" value="C:membrane"/>
    <property type="evidence" value="ECO:0007669"/>
    <property type="project" value="UniProtKB-SubCell"/>
</dbReference>
<dbReference type="Proteomes" id="UP000008544">
    <property type="component" value="Chromosome"/>
</dbReference>
<comment type="subcellular location">
    <subcellularLocation>
        <location evidence="1">Membrane</location>
        <topology evidence="1">Multi-pass membrane protein</topology>
    </subcellularLocation>
</comment>
<feature type="transmembrane region" description="Helical" evidence="7">
    <location>
        <begin position="129"/>
        <end position="148"/>
    </location>
</feature>
<accession>B1I455</accession>
<dbReference type="InterPro" id="IPR050925">
    <property type="entry name" value="Rhomboid_protease_S54"/>
</dbReference>
<dbReference type="GO" id="GO:0004252">
    <property type="term" value="F:serine-type endopeptidase activity"/>
    <property type="evidence" value="ECO:0007669"/>
    <property type="project" value="InterPro"/>
</dbReference>
<dbReference type="PANTHER" id="PTHR43731">
    <property type="entry name" value="RHOMBOID PROTEASE"/>
    <property type="match status" value="1"/>
</dbReference>
<feature type="transmembrane region" description="Helical" evidence="7">
    <location>
        <begin position="106"/>
        <end position="123"/>
    </location>
</feature>
<evidence type="ECO:0000256" key="4">
    <source>
        <dbReference type="ARBA" id="ARBA00022801"/>
    </source>
</evidence>
<evidence type="ECO:0000256" key="2">
    <source>
        <dbReference type="ARBA" id="ARBA00009045"/>
    </source>
</evidence>
<dbReference type="RefSeq" id="WP_012302262.1">
    <property type="nucleotide sequence ID" value="NC_010424.1"/>
</dbReference>
<keyword evidence="5 7" id="KW-1133">Transmembrane helix</keyword>
<dbReference type="EMBL" id="CP000860">
    <property type="protein sequence ID" value="ACA59676.1"/>
    <property type="molecule type" value="Genomic_DNA"/>
</dbReference>
<dbReference type="AlphaFoldDB" id="B1I455"/>
<dbReference type="InterPro" id="IPR035952">
    <property type="entry name" value="Rhomboid-like_sf"/>
</dbReference>
<dbReference type="KEGG" id="dau:Daud_1165"/>
<evidence type="ECO:0000256" key="1">
    <source>
        <dbReference type="ARBA" id="ARBA00004141"/>
    </source>
</evidence>
<keyword evidence="4" id="KW-0378">Hydrolase</keyword>
<reference evidence="9 10" key="2">
    <citation type="journal article" date="2008" name="Science">
        <title>Environmental genomics reveals a single-species ecosystem deep within Earth.</title>
        <authorList>
            <person name="Chivian D."/>
            <person name="Brodie E.L."/>
            <person name="Alm E.J."/>
            <person name="Culley D.E."/>
            <person name="Dehal P.S."/>
            <person name="Desantis T.Z."/>
            <person name="Gihring T.M."/>
            <person name="Lapidus A."/>
            <person name="Lin L.H."/>
            <person name="Lowry S.R."/>
            <person name="Moser D.P."/>
            <person name="Richardson P.M."/>
            <person name="Southam G."/>
            <person name="Wanger G."/>
            <person name="Pratt L.M."/>
            <person name="Andersen G.L."/>
            <person name="Hazen T.C."/>
            <person name="Brockman F.J."/>
            <person name="Arkin A.P."/>
            <person name="Onstott T.C."/>
        </authorList>
    </citation>
    <scope>NUCLEOTIDE SEQUENCE [LARGE SCALE GENOMIC DNA]</scope>
    <source>
        <strain evidence="9 10">MP104C</strain>
    </source>
</reference>
<dbReference type="PANTHER" id="PTHR43731:SF14">
    <property type="entry name" value="PRESENILIN-ASSOCIATED RHOMBOID-LIKE PROTEIN, MITOCHONDRIAL"/>
    <property type="match status" value="1"/>
</dbReference>
<feature type="transmembrane region" description="Helical" evidence="7">
    <location>
        <begin position="155"/>
        <end position="180"/>
    </location>
</feature>
<keyword evidence="10" id="KW-1185">Reference proteome</keyword>
<gene>
    <name evidence="9" type="ordered locus">Daud_1165</name>
</gene>
<dbReference type="Gene3D" id="1.20.1540.10">
    <property type="entry name" value="Rhomboid-like"/>
    <property type="match status" value="1"/>
</dbReference>
<protein>
    <submittedName>
        <fullName evidence="9">Rhomboid family protein</fullName>
    </submittedName>
</protein>
<dbReference type="InterPro" id="IPR022764">
    <property type="entry name" value="Peptidase_S54_rhomboid_dom"/>
</dbReference>
<feature type="transmembrane region" description="Helical" evidence="7">
    <location>
        <begin position="200"/>
        <end position="220"/>
    </location>
</feature>
<feature type="transmembrane region" description="Helical" evidence="7">
    <location>
        <begin position="12"/>
        <end position="30"/>
    </location>
</feature>
<evidence type="ECO:0000256" key="3">
    <source>
        <dbReference type="ARBA" id="ARBA00022692"/>
    </source>
</evidence>
<dbReference type="HOGENOM" id="CLU_055068_5_1_9"/>
<evidence type="ECO:0000256" key="6">
    <source>
        <dbReference type="ARBA" id="ARBA00023136"/>
    </source>
</evidence>
<dbReference type="SUPFAM" id="SSF144091">
    <property type="entry name" value="Rhomboid-like"/>
    <property type="match status" value="1"/>
</dbReference>
<evidence type="ECO:0000259" key="8">
    <source>
        <dbReference type="Pfam" id="PF01694"/>
    </source>
</evidence>
<evidence type="ECO:0000313" key="9">
    <source>
        <dbReference type="EMBL" id="ACA59676.1"/>
    </source>
</evidence>
<keyword evidence="6 7" id="KW-0472">Membrane</keyword>
<comment type="similarity">
    <text evidence="2">Belongs to the peptidase S54 family.</text>
</comment>
<keyword evidence="3 7" id="KW-0812">Transmembrane</keyword>